<dbReference type="PANTHER" id="PTHR45662:SF7">
    <property type="entry name" value="SACI DOMAIN PROTEIN (AFU_ORTHOLOGUE AFUA_1G15890)"/>
    <property type="match status" value="1"/>
</dbReference>
<feature type="domain" description="SAC" evidence="3">
    <location>
        <begin position="257"/>
        <end position="626"/>
    </location>
</feature>
<dbReference type="Pfam" id="PF12456">
    <property type="entry name" value="hSac2"/>
    <property type="match status" value="1"/>
</dbReference>
<evidence type="ECO:0008006" key="7">
    <source>
        <dbReference type="Google" id="ProtNLM"/>
    </source>
</evidence>
<feature type="chain" id="PRO_5041401916" description="SacI domain protein" evidence="2">
    <location>
        <begin position="20"/>
        <end position="941"/>
    </location>
</feature>
<accession>A0AA39CLS4</accession>
<proteinExistence type="predicted"/>
<sequence>MGLIRRLLVWAAVDGLVLQAHGPAEHHKAIQIDYKSRQIKELQKSDALAKKPAPLEVHGIVGLLSIASSSFLIAITQREQVAQIFGKPVYVVTDIAILPLSSQAEANKAIATAVESQNTSESSTTDTDTDVSDSEASHSNPQDHPEPDTPIDQTPSQKSSTTSIARDVIANRGQYGRFATQWFSKQGWGGGGNASTPAPSKAEPASSNTDEESAVAANQPQVNDELATQEHGNEEDAKKVVSGASITEATPKILRRTRMLLTSGSYFFSYEFDLTRRLAITNGKAAGPSRDTLDPLYFWNRHMLAPFLDARHDSWIMPVIQGFVGQRAFTVKRTEPDDPHSACVVDTEHDEQSAGVQHAISHAKRALTNDDGGLQPYLLTLISRRSVKRSGLRYLRRGLDDEGNCANAVETEQILSAPDWSPSRRIRSYVQIRSSIPLYFSQSPYSLKPTPMLHQSGPKNEAAMNKHLQDLKRRYGEVQIACLIDKHGPENTIGVAFEKTVHSLQESKQLEDVQFEWFDFHAECRGMKFENVSRLVDKLEDTVKKYGETVISKEGIESSQTGIIRTNCMDCLDRTNVAMSAFGQYILQKDLAREGFAIDLLHDETTTWFNTLWADNGDAISRLYASTAALKGDFTRTRRRNYRGALNDFSLTLTRYYNNMVNDYFSQAVIDFLLGNTSWSVFEDFESSMMAKDPGISIDQARQAAIDSCAKQVIQGKDEDIIHGWTMSTPAHENTLRTLPFEEAVVLLTDAALYCCKFDWTTEKLASFEKVDLRSVTKIQYGTYITSTLSERQTKEDLNAGIVVTYQPTKGSTIRTMTRSMQNYVPPKTDDSENRVDGGTGILSWLSPASPSTTRVVALKVIPAAASDSGQASAPPPKAPVSVAEDVADEIRRAITGSTHFGEQRGQDLVEKTDIISLEEAKKRTGYLEQLNYSIKKMVWS</sequence>
<feature type="region of interest" description="Disordered" evidence="1">
    <location>
        <begin position="112"/>
        <end position="164"/>
    </location>
</feature>
<dbReference type="PROSITE" id="PS50275">
    <property type="entry name" value="SAC"/>
    <property type="match status" value="1"/>
</dbReference>
<dbReference type="Proteomes" id="UP001172673">
    <property type="component" value="Unassembled WGS sequence"/>
</dbReference>
<evidence type="ECO:0000313" key="5">
    <source>
        <dbReference type="EMBL" id="KAJ9612950.1"/>
    </source>
</evidence>
<dbReference type="InterPro" id="IPR022158">
    <property type="entry name" value="Inositol_phosphatase"/>
</dbReference>
<evidence type="ECO:0000259" key="3">
    <source>
        <dbReference type="PROSITE" id="PS50275"/>
    </source>
</evidence>
<name>A0AA39CLS4_9EURO</name>
<keyword evidence="6" id="KW-1185">Reference proteome</keyword>
<dbReference type="Pfam" id="PF02383">
    <property type="entry name" value="Syja_N"/>
    <property type="match status" value="1"/>
</dbReference>
<keyword evidence="2" id="KW-0732">Signal</keyword>
<dbReference type="PANTHER" id="PTHR45662">
    <property type="entry name" value="PHOSPHATIDYLINOSITIDE PHOSPHATASE SAC1"/>
    <property type="match status" value="1"/>
</dbReference>
<comment type="caution">
    <text evidence="5">The sequence shown here is derived from an EMBL/GenBank/DDBJ whole genome shotgun (WGS) entry which is preliminary data.</text>
</comment>
<reference evidence="5" key="1">
    <citation type="submission" date="2022-10" db="EMBL/GenBank/DDBJ databases">
        <title>Culturing micro-colonial fungi from biological soil crusts in the Mojave desert and describing Neophaeococcomyces mojavensis, and introducing the new genera and species Taxawa tesnikishii.</title>
        <authorList>
            <person name="Kurbessoian T."/>
            <person name="Stajich J.E."/>
        </authorList>
    </citation>
    <scope>NUCLEOTIDE SEQUENCE</scope>
    <source>
        <strain evidence="5">TK_41</strain>
    </source>
</reference>
<dbReference type="GO" id="GO:0046856">
    <property type="term" value="P:phosphatidylinositol dephosphorylation"/>
    <property type="evidence" value="ECO:0007669"/>
    <property type="project" value="TreeGrafter"/>
</dbReference>
<dbReference type="AlphaFoldDB" id="A0AA39CLS4"/>
<evidence type="ECO:0000259" key="4">
    <source>
        <dbReference type="PROSITE" id="PS51791"/>
    </source>
</evidence>
<feature type="signal peptide" evidence="2">
    <location>
        <begin position="1"/>
        <end position="19"/>
    </location>
</feature>
<dbReference type="InterPro" id="IPR002013">
    <property type="entry name" value="SAC_dom"/>
</dbReference>
<feature type="domain" description="HSac2" evidence="4">
    <location>
        <begin position="696"/>
        <end position="843"/>
    </location>
</feature>
<feature type="region of interest" description="Disordered" evidence="1">
    <location>
        <begin position="186"/>
        <end position="220"/>
    </location>
</feature>
<feature type="compositionally biased region" description="Polar residues" evidence="1">
    <location>
        <begin position="151"/>
        <end position="164"/>
    </location>
</feature>
<protein>
    <recommendedName>
        <fullName evidence="7">SacI domain protein</fullName>
    </recommendedName>
</protein>
<dbReference type="EMBL" id="JAPDRK010000004">
    <property type="protein sequence ID" value="KAJ9612950.1"/>
    <property type="molecule type" value="Genomic_DNA"/>
</dbReference>
<dbReference type="GO" id="GO:0005783">
    <property type="term" value="C:endoplasmic reticulum"/>
    <property type="evidence" value="ECO:0007669"/>
    <property type="project" value="TreeGrafter"/>
</dbReference>
<evidence type="ECO:0000313" key="6">
    <source>
        <dbReference type="Proteomes" id="UP001172673"/>
    </source>
</evidence>
<dbReference type="PROSITE" id="PS51791">
    <property type="entry name" value="HSAC2"/>
    <property type="match status" value="1"/>
</dbReference>
<dbReference type="InterPro" id="IPR034753">
    <property type="entry name" value="hSac2"/>
</dbReference>
<dbReference type="GO" id="GO:0043812">
    <property type="term" value="F:phosphatidylinositol-4-phosphate phosphatase activity"/>
    <property type="evidence" value="ECO:0007669"/>
    <property type="project" value="TreeGrafter"/>
</dbReference>
<evidence type="ECO:0000256" key="2">
    <source>
        <dbReference type="SAM" id="SignalP"/>
    </source>
</evidence>
<gene>
    <name evidence="5" type="ORF">H2200_002891</name>
</gene>
<evidence type="ECO:0000256" key="1">
    <source>
        <dbReference type="SAM" id="MobiDB-lite"/>
    </source>
</evidence>
<organism evidence="5 6">
    <name type="scientific">Cladophialophora chaetospira</name>
    <dbReference type="NCBI Taxonomy" id="386627"/>
    <lineage>
        <taxon>Eukaryota</taxon>
        <taxon>Fungi</taxon>
        <taxon>Dikarya</taxon>
        <taxon>Ascomycota</taxon>
        <taxon>Pezizomycotina</taxon>
        <taxon>Eurotiomycetes</taxon>
        <taxon>Chaetothyriomycetidae</taxon>
        <taxon>Chaetothyriales</taxon>
        <taxon>Herpotrichiellaceae</taxon>
        <taxon>Cladophialophora</taxon>
    </lineage>
</organism>